<dbReference type="InterPro" id="IPR000524">
    <property type="entry name" value="Tscrpt_reg_HTH_GntR"/>
</dbReference>
<dbReference type="Proteomes" id="UP000248916">
    <property type="component" value="Unassembled WGS sequence"/>
</dbReference>
<dbReference type="RefSeq" id="WP_234822542.1">
    <property type="nucleotide sequence ID" value="NZ_QKZL01000005.1"/>
</dbReference>
<evidence type="ECO:0000259" key="5">
    <source>
        <dbReference type="PROSITE" id="PS50949"/>
    </source>
</evidence>
<dbReference type="InterPro" id="IPR008920">
    <property type="entry name" value="TF_FadR/GntR_C"/>
</dbReference>
<dbReference type="InterPro" id="IPR036390">
    <property type="entry name" value="WH_DNA-bd_sf"/>
</dbReference>
<comment type="caution">
    <text evidence="6">The sequence shown here is derived from an EMBL/GenBank/DDBJ whole genome shotgun (WGS) entry which is preliminary data.</text>
</comment>
<dbReference type="PROSITE" id="PS50949">
    <property type="entry name" value="HTH_GNTR"/>
    <property type="match status" value="1"/>
</dbReference>
<dbReference type="SMART" id="SM00895">
    <property type="entry name" value="FCD"/>
    <property type="match status" value="1"/>
</dbReference>
<keyword evidence="2 6" id="KW-0238">DNA-binding</keyword>
<evidence type="ECO:0000256" key="3">
    <source>
        <dbReference type="ARBA" id="ARBA00023163"/>
    </source>
</evidence>
<evidence type="ECO:0000313" key="6">
    <source>
        <dbReference type="EMBL" id="PZX17170.1"/>
    </source>
</evidence>
<dbReference type="Pfam" id="PF00392">
    <property type="entry name" value="GntR"/>
    <property type="match status" value="1"/>
</dbReference>
<feature type="domain" description="HTH gntR-type" evidence="5">
    <location>
        <begin position="21"/>
        <end position="88"/>
    </location>
</feature>
<evidence type="ECO:0000256" key="1">
    <source>
        <dbReference type="ARBA" id="ARBA00023015"/>
    </source>
</evidence>
<dbReference type="PANTHER" id="PTHR43537">
    <property type="entry name" value="TRANSCRIPTIONAL REGULATOR, GNTR FAMILY"/>
    <property type="match status" value="1"/>
</dbReference>
<dbReference type="GO" id="GO:0003677">
    <property type="term" value="F:DNA binding"/>
    <property type="evidence" value="ECO:0007669"/>
    <property type="project" value="UniProtKB-KW"/>
</dbReference>
<accession>A0A2W7NAZ8</accession>
<dbReference type="Gene3D" id="1.10.10.10">
    <property type="entry name" value="Winged helix-like DNA-binding domain superfamily/Winged helix DNA-binding domain"/>
    <property type="match status" value="1"/>
</dbReference>
<dbReference type="AlphaFoldDB" id="A0A2W7NAZ8"/>
<dbReference type="SMART" id="SM00345">
    <property type="entry name" value="HTH_GNTR"/>
    <property type="match status" value="1"/>
</dbReference>
<reference evidence="6 7" key="1">
    <citation type="submission" date="2018-06" db="EMBL/GenBank/DDBJ databases">
        <title>Genomic Encyclopedia of Archaeal and Bacterial Type Strains, Phase II (KMG-II): from individual species to whole genera.</title>
        <authorList>
            <person name="Goeker M."/>
        </authorList>
    </citation>
    <scope>NUCLEOTIDE SEQUENCE [LARGE SCALE GENOMIC DNA]</scope>
    <source>
        <strain evidence="6 7">DSM 22009</strain>
    </source>
</reference>
<sequence length="227" mass="25158">MDKSLGMHPAQKIGEPRIPSESARERAYRGIRAGIIAGDFAPGEFIEEATACEATGVSRSPVREALNRLAAEGFVELHPRRGALVKPLSAEELRDLFEVRSIIERHAVSRICRESRPVPDDLLEICRRHEALDPTDLPACVEINRLFHRQVIAASGNQVLLQVFDSLRASLTRVAMLSLQLGVGKNDIIESEHRELVEALQAQDEAAALDVLDRHLQPMPKLMAALR</sequence>
<dbReference type="InterPro" id="IPR011711">
    <property type="entry name" value="GntR_C"/>
</dbReference>
<organism evidence="6 7">
    <name type="scientific">Palleronia aestuarii</name>
    <dbReference type="NCBI Taxonomy" id="568105"/>
    <lineage>
        <taxon>Bacteria</taxon>
        <taxon>Pseudomonadati</taxon>
        <taxon>Pseudomonadota</taxon>
        <taxon>Alphaproteobacteria</taxon>
        <taxon>Rhodobacterales</taxon>
        <taxon>Roseobacteraceae</taxon>
        <taxon>Palleronia</taxon>
    </lineage>
</organism>
<keyword evidence="3" id="KW-0804">Transcription</keyword>
<keyword evidence="7" id="KW-1185">Reference proteome</keyword>
<keyword evidence="1" id="KW-0805">Transcription regulation</keyword>
<dbReference type="Gene3D" id="1.20.120.530">
    <property type="entry name" value="GntR ligand-binding domain-like"/>
    <property type="match status" value="1"/>
</dbReference>
<dbReference type="InterPro" id="IPR036388">
    <property type="entry name" value="WH-like_DNA-bd_sf"/>
</dbReference>
<dbReference type="SUPFAM" id="SSF46785">
    <property type="entry name" value="Winged helix' DNA-binding domain"/>
    <property type="match status" value="1"/>
</dbReference>
<evidence type="ECO:0000313" key="7">
    <source>
        <dbReference type="Proteomes" id="UP000248916"/>
    </source>
</evidence>
<dbReference type="GO" id="GO:0003700">
    <property type="term" value="F:DNA-binding transcription factor activity"/>
    <property type="evidence" value="ECO:0007669"/>
    <property type="project" value="InterPro"/>
</dbReference>
<evidence type="ECO:0000256" key="2">
    <source>
        <dbReference type="ARBA" id="ARBA00023125"/>
    </source>
</evidence>
<evidence type="ECO:0000256" key="4">
    <source>
        <dbReference type="SAM" id="MobiDB-lite"/>
    </source>
</evidence>
<dbReference type="SUPFAM" id="SSF48008">
    <property type="entry name" value="GntR ligand-binding domain-like"/>
    <property type="match status" value="1"/>
</dbReference>
<dbReference type="EMBL" id="QKZL01000005">
    <property type="protein sequence ID" value="PZX17170.1"/>
    <property type="molecule type" value="Genomic_DNA"/>
</dbReference>
<dbReference type="Pfam" id="PF07729">
    <property type="entry name" value="FCD"/>
    <property type="match status" value="1"/>
</dbReference>
<dbReference type="CDD" id="cd07377">
    <property type="entry name" value="WHTH_GntR"/>
    <property type="match status" value="1"/>
</dbReference>
<name>A0A2W7NAZ8_9RHOB</name>
<gene>
    <name evidence="6" type="ORF">LX81_01802</name>
</gene>
<feature type="region of interest" description="Disordered" evidence="4">
    <location>
        <begin position="1"/>
        <end position="21"/>
    </location>
</feature>
<protein>
    <submittedName>
        <fullName evidence="6">DNA-binding GntR family transcriptional regulator</fullName>
    </submittedName>
</protein>
<proteinExistence type="predicted"/>
<dbReference type="PANTHER" id="PTHR43537:SF24">
    <property type="entry name" value="GLUCONATE OPERON TRANSCRIPTIONAL REPRESSOR"/>
    <property type="match status" value="1"/>
</dbReference>